<dbReference type="Proteomes" id="UP000251545">
    <property type="component" value="Unassembled WGS sequence"/>
</dbReference>
<evidence type="ECO:0000256" key="2">
    <source>
        <dbReference type="ARBA" id="ARBA00022679"/>
    </source>
</evidence>
<dbReference type="EMBL" id="PVEO01000004">
    <property type="protein sequence ID" value="PQV48906.1"/>
    <property type="molecule type" value="Genomic_DNA"/>
</dbReference>
<dbReference type="InterPro" id="IPR008567">
    <property type="entry name" value="BKACE"/>
</dbReference>
<keyword evidence="2" id="KW-0808">Transferase</keyword>
<keyword evidence="4" id="KW-0862">Zinc</keyword>
<evidence type="ECO:0000256" key="1">
    <source>
        <dbReference type="ARBA" id="ARBA00001947"/>
    </source>
</evidence>
<protein>
    <submittedName>
        <fullName evidence="5">Uncharacterized protein (DUF849 family)</fullName>
    </submittedName>
</protein>
<evidence type="ECO:0000313" key="5">
    <source>
        <dbReference type="EMBL" id="PQV48906.1"/>
    </source>
</evidence>
<dbReference type="GO" id="GO:0046872">
    <property type="term" value="F:metal ion binding"/>
    <property type="evidence" value="ECO:0007669"/>
    <property type="project" value="UniProtKB-KW"/>
</dbReference>
<accession>A0A362X076</accession>
<comment type="cofactor">
    <cofactor evidence="1">
        <name>Zn(2+)</name>
        <dbReference type="ChEBI" id="CHEBI:29105"/>
    </cofactor>
</comment>
<dbReference type="InterPro" id="IPR013785">
    <property type="entry name" value="Aldolase_TIM"/>
</dbReference>
<evidence type="ECO:0000313" key="6">
    <source>
        <dbReference type="Proteomes" id="UP000251545"/>
    </source>
</evidence>
<evidence type="ECO:0000256" key="3">
    <source>
        <dbReference type="ARBA" id="ARBA00022723"/>
    </source>
</evidence>
<organism evidence="5 6">
    <name type="scientific">Jejuia pallidilutea</name>
    <dbReference type="NCBI Taxonomy" id="504487"/>
    <lineage>
        <taxon>Bacteria</taxon>
        <taxon>Pseudomonadati</taxon>
        <taxon>Bacteroidota</taxon>
        <taxon>Flavobacteriia</taxon>
        <taxon>Flavobacteriales</taxon>
        <taxon>Flavobacteriaceae</taxon>
        <taxon>Jejuia</taxon>
    </lineage>
</organism>
<sequence length="294" mass="32718">MPMNNDFILNFTPTGMIPTKDMTPHVPVSVSEIIEDVHKASEIGITMVHLHARDAKTGVPTYKKEVYAKIVEGIRKFAPELVLCLSLSGRDFGELEQRSDPLFLEGNLKPDMGSLTLSSLNFNKTASINAPDMIADLATIMKEKDIVPELEVFDIGMINYAKYLRKKNLIEPPYYFNLLFGNIACSQANLLHAGVMINDLPETSFWSLAGIGNEQLKMNSLSIAFGGGVRVGLEDNIWYDSARTKLATNSKMLERVHVIAEANERQVMSPKTLRQHMRLEPGNGKYGRKFGLGT</sequence>
<name>A0A362X076_9FLAO</name>
<comment type="caution">
    <text evidence="5">The sequence shown here is derived from an EMBL/GenBank/DDBJ whole genome shotgun (WGS) entry which is preliminary data.</text>
</comment>
<dbReference type="Gene3D" id="3.20.20.70">
    <property type="entry name" value="Aldolase class I"/>
    <property type="match status" value="1"/>
</dbReference>
<dbReference type="PANTHER" id="PTHR37418:SF2">
    <property type="entry name" value="3-KETO-5-AMINOHEXANOATE CLEAVAGE ENZYME"/>
    <property type="match status" value="1"/>
</dbReference>
<dbReference type="PANTHER" id="PTHR37418">
    <property type="entry name" value="3-KETO-5-AMINOHEXANOATE CLEAVAGE ENZYME-RELATED"/>
    <property type="match status" value="1"/>
</dbReference>
<evidence type="ECO:0000256" key="4">
    <source>
        <dbReference type="ARBA" id="ARBA00022833"/>
    </source>
</evidence>
<dbReference type="Pfam" id="PF05853">
    <property type="entry name" value="BKACE"/>
    <property type="match status" value="1"/>
</dbReference>
<proteinExistence type="predicted"/>
<dbReference type="GO" id="GO:0043720">
    <property type="term" value="F:3-keto-5-aminohexanoate cleavage activity"/>
    <property type="evidence" value="ECO:0007669"/>
    <property type="project" value="InterPro"/>
</dbReference>
<reference evidence="5 6" key="1">
    <citation type="submission" date="2018-02" db="EMBL/GenBank/DDBJ databases">
        <title>Genomic Encyclopedia of Archaeal and Bacterial Type Strains, Phase II (KMG-II): from individual species to whole genera.</title>
        <authorList>
            <person name="Goeker M."/>
        </authorList>
    </citation>
    <scope>NUCLEOTIDE SEQUENCE [LARGE SCALE GENOMIC DNA]</scope>
    <source>
        <strain evidence="5 6">DSM 21165</strain>
    </source>
</reference>
<keyword evidence="3" id="KW-0479">Metal-binding</keyword>
<gene>
    <name evidence="5" type="ORF">CLV33_104111</name>
</gene>
<dbReference type="AlphaFoldDB" id="A0A362X076"/>